<evidence type="ECO:0000256" key="3">
    <source>
        <dbReference type="ARBA" id="ARBA00022729"/>
    </source>
</evidence>
<dbReference type="EMBL" id="QGSV01000278">
    <property type="protein sequence ID" value="PWU44930.1"/>
    <property type="molecule type" value="Genomic_DNA"/>
</dbReference>
<dbReference type="RefSeq" id="WP_109946749.1">
    <property type="nucleotide sequence ID" value="NZ_QGGF01000693.1"/>
</dbReference>
<accession>A0A317JX73</accession>
<dbReference type="Gene3D" id="3.40.190.10">
    <property type="entry name" value="Periplasmic binding protein-like II"/>
    <property type="match status" value="1"/>
</dbReference>
<name>A0A317JX73_9ACTN</name>
<dbReference type="GO" id="GO:0055052">
    <property type="term" value="C:ATP-binding cassette (ABC) transporter complex, substrate-binding subunit-containing"/>
    <property type="evidence" value="ECO:0007669"/>
    <property type="project" value="TreeGrafter"/>
</dbReference>
<evidence type="ECO:0000313" key="5">
    <source>
        <dbReference type="Proteomes" id="UP000245683"/>
    </source>
</evidence>
<dbReference type="PANTHER" id="PTHR30061:SF50">
    <property type="entry name" value="MALTOSE_MALTODEXTRIN-BINDING PERIPLASMIC PROTEIN"/>
    <property type="match status" value="1"/>
</dbReference>
<dbReference type="GO" id="GO:0042956">
    <property type="term" value="P:maltodextrin transmembrane transport"/>
    <property type="evidence" value="ECO:0007669"/>
    <property type="project" value="TreeGrafter"/>
</dbReference>
<evidence type="ECO:0000313" key="4">
    <source>
        <dbReference type="EMBL" id="PWU44930.1"/>
    </source>
</evidence>
<dbReference type="InterPro" id="IPR006059">
    <property type="entry name" value="SBP"/>
</dbReference>
<dbReference type="CDD" id="cd14748">
    <property type="entry name" value="PBP2_UgpB"/>
    <property type="match status" value="1"/>
</dbReference>
<sequence length="416" mass="44868">MGPLLSACGSDSDTGESADGTVTITMWHGQADEAKATIDKIVTAFQAKYPKIKVDASSGGVLADSMLQKITTALSSGHYPDIAYIFGPDIANVARSPKVANLQPYVTKPEVKWDDFYPAAREAVTVDGKVRGFPALVDNLCVAYNKKVFREAGVPEPTGDWTWDDFVALAKRLTDPAKGRFGTGWPAVGDEDCVWRIYPMIWDLGGSIVDDSGKKIGFDNDSGLKALQIIHQLGADKSVYADTKPGSETMYQIFNSGKMAMVATGPWELPAFVDAKTEYGVVPLPSFSGKRMTIAGPDTWTVFDNGSAKIKAAVQFLQFLTDAEQDVQWATQAGSLPLRKSTAESAEWKQHVSSTVGLDVFSDALQYAKTRPTVRAYPRISQPLGQAIVKMLLNKDTPETALQEVARAANAALVTG</sequence>
<comment type="similarity">
    <text evidence="1">Belongs to the bacterial solute-binding protein 1 family.</text>
</comment>
<keyword evidence="3" id="KW-0732">Signal</keyword>
<dbReference type="Proteomes" id="UP000245683">
    <property type="component" value="Unassembled WGS sequence"/>
</dbReference>
<proteinExistence type="inferred from homology"/>
<dbReference type="OrthoDB" id="7918484at2"/>
<dbReference type="GO" id="GO:0015768">
    <property type="term" value="P:maltose transport"/>
    <property type="evidence" value="ECO:0007669"/>
    <property type="project" value="TreeGrafter"/>
</dbReference>
<gene>
    <name evidence="4" type="ORF">DLJ46_23450</name>
</gene>
<organism evidence="4 5">
    <name type="scientific">Micromonospora globispora</name>
    <dbReference type="NCBI Taxonomy" id="1450148"/>
    <lineage>
        <taxon>Bacteria</taxon>
        <taxon>Bacillati</taxon>
        <taxon>Actinomycetota</taxon>
        <taxon>Actinomycetes</taxon>
        <taxon>Micromonosporales</taxon>
        <taxon>Micromonosporaceae</taxon>
        <taxon>Micromonospora</taxon>
    </lineage>
</organism>
<evidence type="ECO:0000256" key="2">
    <source>
        <dbReference type="ARBA" id="ARBA00022448"/>
    </source>
</evidence>
<reference evidence="5" key="1">
    <citation type="submission" date="2018-05" db="EMBL/GenBank/DDBJ databases">
        <title>Micromonospora globispora sp. nov. and Micromonospora rugosa sp. nov., isolated from marine sediment.</title>
        <authorList>
            <person name="Carro L."/>
            <person name="Aysel V."/>
            <person name="Cetin D."/>
            <person name="Igual J.M."/>
            <person name="Klenk H.-P."/>
            <person name="Trujillo M.E."/>
            <person name="Sahin N."/>
        </authorList>
    </citation>
    <scope>NUCLEOTIDE SEQUENCE [LARGE SCALE GENOMIC DNA]</scope>
    <source>
        <strain evidence="5">S2904</strain>
    </source>
</reference>
<comment type="caution">
    <text evidence="4">The sequence shown here is derived from an EMBL/GenBank/DDBJ whole genome shotgun (WGS) entry which is preliminary data.</text>
</comment>
<evidence type="ECO:0000256" key="1">
    <source>
        <dbReference type="ARBA" id="ARBA00008520"/>
    </source>
</evidence>
<dbReference type="SUPFAM" id="SSF53850">
    <property type="entry name" value="Periplasmic binding protein-like II"/>
    <property type="match status" value="1"/>
</dbReference>
<dbReference type="PANTHER" id="PTHR30061">
    <property type="entry name" value="MALTOSE-BINDING PERIPLASMIC PROTEIN"/>
    <property type="match status" value="1"/>
</dbReference>
<protein>
    <submittedName>
        <fullName evidence="4">ABC transporter substrate-binding protein</fullName>
    </submittedName>
</protein>
<dbReference type="GO" id="GO:1901982">
    <property type="term" value="F:maltose binding"/>
    <property type="evidence" value="ECO:0007669"/>
    <property type="project" value="TreeGrafter"/>
</dbReference>
<dbReference type="AlphaFoldDB" id="A0A317JX73"/>
<keyword evidence="2" id="KW-0813">Transport</keyword>
<keyword evidence="5" id="KW-1185">Reference proteome</keyword>
<dbReference type="Pfam" id="PF01547">
    <property type="entry name" value="SBP_bac_1"/>
    <property type="match status" value="1"/>
</dbReference>